<organism evidence="3 4">
    <name type="scientific">Cercophora samala</name>
    <dbReference type="NCBI Taxonomy" id="330535"/>
    <lineage>
        <taxon>Eukaryota</taxon>
        <taxon>Fungi</taxon>
        <taxon>Dikarya</taxon>
        <taxon>Ascomycota</taxon>
        <taxon>Pezizomycotina</taxon>
        <taxon>Sordariomycetes</taxon>
        <taxon>Sordariomycetidae</taxon>
        <taxon>Sordariales</taxon>
        <taxon>Lasiosphaeriaceae</taxon>
        <taxon>Cercophora</taxon>
    </lineage>
</organism>
<accession>A0AA40CWD8</accession>
<keyword evidence="2" id="KW-1133">Transmembrane helix</keyword>
<keyword evidence="2" id="KW-0812">Transmembrane</keyword>
<dbReference type="Proteomes" id="UP001174997">
    <property type="component" value="Unassembled WGS sequence"/>
</dbReference>
<dbReference type="EMBL" id="JAULSY010000235">
    <property type="protein sequence ID" value="KAK0653990.1"/>
    <property type="molecule type" value="Genomic_DNA"/>
</dbReference>
<dbReference type="AlphaFoldDB" id="A0AA40CWD8"/>
<comment type="caution">
    <text evidence="3">The sequence shown here is derived from an EMBL/GenBank/DDBJ whole genome shotgun (WGS) entry which is preliminary data.</text>
</comment>
<gene>
    <name evidence="3" type="ORF">QBC41DRAFT_288115</name>
</gene>
<sequence length="445" mass="50124">MRDSGFRVSLFAICTLLLSLAANFLFLLTCVSPTVQNLALYRVDVAHLAEDLHDREFGRSKDDSQTDLLHPNLPTHWLWGISGVCDVYPDKTHCRRGFLPTQDILTLVKHSLTRSPNHGTENRYINKVLAAWNRTLTHLDTPDQRKRAAKFDTLSKAGAALVIIAIILDMDMWFGPSYWWHSMPYSFYSALLGSVAIGAGICLVVALPHGLHTAAAATETGPLAVIIVFIGGATRLIASLTGCWASHDGSSRFSSPSTLTRQSRPQVVRLQPKDAQPIIPASTIGSRVTHDGETRPRSVRPLWNENFDRDPPRSADFGHISEKYEQVGYLGEKYIFDLFKARRIPKWSEANWTSSLRSRHGLFSKFSRSLQKIHADFTYLDTRGAMRRALRKEGVTVCPTWSNRTTYHLEVKTTPGGLWTPFELSKNQKRLLDLYEDDLYNAYIP</sequence>
<feature type="transmembrane region" description="Helical" evidence="2">
    <location>
        <begin position="6"/>
        <end position="28"/>
    </location>
</feature>
<name>A0AA40CWD8_9PEZI</name>
<evidence type="ECO:0000256" key="2">
    <source>
        <dbReference type="SAM" id="Phobius"/>
    </source>
</evidence>
<feature type="transmembrane region" description="Helical" evidence="2">
    <location>
        <begin position="187"/>
        <end position="211"/>
    </location>
</feature>
<protein>
    <submittedName>
        <fullName evidence="3">Uncharacterized protein</fullName>
    </submittedName>
</protein>
<feature type="transmembrane region" description="Helical" evidence="2">
    <location>
        <begin position="154"/>
        <end position="175"/>
    </location>
</feature>
<evidence type="ECO:0000313" key="4">
    <source>
        <dbReference type="Proteomes" id="UP001174997"/>
    </source>
</evidence>
<keyword evidence="4" id="KW-1185">Reference proteome</keyword>
<keyword evidence="2" id="KW-0472">Membrane</keyword>
<evidence type="ECO:0000313" key="3">
    <source>
        <dbReference type="EMBL" id="KAK0653990.1"/>
    </source>
</evidence>
<feature type="region of interest" description="Disordered" evidence="1">
    <location>
        <begin position="286"/>
        <end position="305"/>
    </location>
</feature>
<reference evidence="3" key="1">
    <citation type="submission" date="2023-06" db="EMBL/GenBank/DDBJ databases">
        <title>Genome-scale phylogeny and comparative genomics of the fungal order Sordariales.</title>
        <authorList>
            <consortium name="Lawrence Berkeley National Laboratory"/>
            <person name="Hensen N."/>
            <person name="Bonometti L."/>
            <person name="Westerberg I."/>
            <person name="Brannstrom I.O."/>
            <person name="Guillou S."/>
            <person name="Cros-Aarteil S."/>
            <person name="Calhoun S."/>
            <person name="Haridas S."/>
            <person name="Kuo A."/>
            <person name="Mondo S."/>
            <person name="Pangilinan J."/>
            <person name="Riley R."/>
            <person name="Labutti K."/>
            <person name="Andreopoulos B."/>
            <person name="Lipzen A."/>
            <person name="Chen C."/>
            <person name="Yanf M."/>
            <person name="Daum C."/>
            <person name="Ng V."/>
            <person name="Clum A."/>
            <person name="Steindorff A."/>
            <person name="Ohm R."/>
            <person name="Martin F."/>
            <person name="Silar P."/>
            <person name="Natvig D."/>
            <person name="Lalanne C."/>
            <person name="Gautier V."/>
            <person name="Ament-Velasquez S.L."/>
            <person name="Kruys A."/>
            <person name="Hutchinson M.I."/>
            <person name="Powell A.J."/>
            <person name="Barry K."/>
            <person name="Miller A.N."/>
            <person name="Grigoriev I.V."/>
            <person name="Debuchy R."/>
            <person name="Gladieux P."/>
            <person name="Thoren M.H."/>
            <person name="Johannesson H."/>
        </authorList>
    </citation>
    <scope>NUCLEOTIDE SEQUENCE</scope>
    <source>
        <strain evidence="3">CBS 307.81</strain>
    </source>
</reference>
<proteinExistence type="predicted"/>
<evidence type="ECO:0000256" key="1">
    <source>
        <dbReference type="SAM" id="MobiDB-lite"/>
    </source>
</evidence>
<feature type="transmembrane region" description="Helical" evidence="2">
    <location>
        <begin position="223"/>
        <end position="247"/>
    </location>
</feature>